<reference evidence="1" key="1">
    <citation type="submission" date="2020-05" db="EMBL/GenBank/DDBJ databases">
        <authorList>
            <person name="Chiriac C."/>
            <person name="Salcher M."/>
            <person name="Ghai R."/>
            <person name="Kavagutti S V."/>
        </authorList>
    </citation>
    <scope>NUCLEOTIDE SEQUENCE</scope>
</reference>
<name>A0A6J6DNQ4_9ZZZZ</name>
<evidence type="ECO:0000313" key="1">
    <source>
        <dbReference type="EMBL" id="CAB4565677.1"/>
    </source>
</evidence>
<sequence>MTPKKILIPVVAVLVLAGVAMALLFAQANASAQPSLLFVYGGQNAEIIRSDGSDTQFELVVPIESEESLVTWFTDRPNRDAGTLTYKEFVGIFTESGSDSFKNDPPNVAIEYNGNTVIAEMTEPEITTSNDNSVAFRATFTLIDNPQDQNSDASNRFIAGHVERSGDNQLTDIEKLDHVTVFVDDVVCVVIPMEAAFCVDTDTGQVVN</sequence>
<gene>
    <name evidence="1" type="ORF">UFOPK1684_00405</name>
</gene>
<organism evidence="1">
    <name type="scientific">freshwater metagenome</name>
    <dbReference type="NCBI Taxonomy" id="449393"/>
    <lineage>
        <taxon>unclassified sequences</taxon>
        <taxon>metagenomes</taxon>
        <taxon>ecological metagenomes</taxon>
    </lineage>
</organism>
<dbReference type="AlphaFoldDB" id="A0A6J6DNQ4"/>
<accession>A0A6J6DNQ4</accession>
<protein>
    <submittedName>
        <fullName evidence="1">Unannotated protein</fullName>
    </submittedName>
</protein>
<proteinExistence type="predicted"/>
<dbReference type="EMBL" id="CAEZTM010000012">
    <property type="protein sequence ID" value="CAB4565677.1"/>
    <property type="molecule type" value="Genomic_DNA"/>
</dbReference>